<dbReference type="AlphaFoldDB" id="A0A9P7A6U6"/>
<name>A0A9P7A6U6_9AGAM</name>
<organism evidence="2 3">
    <name type="scientific">Suillus placidus</name>
    <dbReference type="NCBI Taxonomy" id="48579"/>
    <lineage>
        <taxon>Eukaryota</taxon>
        <taxon>Fungi</taxon>
        <taxon>Dikarya</taxon>
        <taxon>Basidiomycota</taxon>
        <taxon>Agaricomycotina</taxon>
        <taxon>Agaricomycetes</taxon>
        <taxon>Agaricomycetidae</taxon>
        <taxon>Boletales</taxon>
        <taxon>Suillineae</taxon>
        <taxon>Suillaceae</taxon>
        <taxon>Suillus</taxon>
    </lineage>
</organism>
<feature type="transmembrane region" description="Helical" evidence="1">
    <location>
        <begin position="104"/>
        <end position="133"/>
    </location>
</feature>
<dbReference type="OrthoDB" id="2998233at2759"/>
<evidence type="ECO:0000256" key="1">
    <source>
        <dbReference type="SAM" id="Phobius"/>
    </source>
</evidence>
<comment type="caution">
    <text evidence="2">The sequence shown here is derived from an EMBL/GenBank/DDBJ whole genome shotgun (WGS) entry which is preliminary data.</text>
</comment>
<keyword evidence="1" id="KW-0472">Membrane</keyword>
<reference evidence="2" key="1">
    <citation type="journal article" date="2020" name="New Phytol.">
        <title>Comparative genomics reveals dynamic genome evolution in host specialist ectomycorrhizal fungi.</title>
        <authorList>
            <person name="Lofgren L.A."/>
            <person name="Nguyen N.H."/>
            <person name="Vilgalys R."/>
            <person name="Ruytinx J."/>
            <person name="Liao H.L."/>
            <person name="Branco S."/>
            <person name="Kuo A."/>
            <person name="LaButti K."/>
            <person name="Lipzen A."/>
            <person name="Andreopoulos W."/>
            <person name="Pangilinan J."/>
            <person name="Riley R."/>
            <person name="Hundley H."/>
            <person name="Na H."/>
            <person name="Barry K."/>
            <person name="Grigoriev I.V."/>
            <person name="Stajich J.E."/>
            <person name="Kennedy P.G."/>
        </authorList>
    </citation>
    <scope>NUCLEOTIDE SEQUENCE</scope>
    <source>
        <strain evidence="2">DOB743</strain>
    </source>
</reference>
<evidence type="ECO:0000313" key="3">
    <source>
        <dbReference type="Proteomes" id="UP000714275"/>
    </source>
</evidence>
<gene>
    <name evidence="2" type="ORF">EV702DRAFT_245993</name>
</gene>
<feature type="transmembrane region" description="Helical" evidence="1">
    <location>
        <begin position="41"/>
        <end position="60"/>
    </location>
</feature>
<keyword evidence="1" id="KW-1133">Transmembrane helix</keyword>
<evidence type="ECO:0000313" key="2">
    <source>
        <dbReference type="EMBL" id="KAG1783178.1"/>
    </source>
</evidence>
<feature type="transmembrane region" description="Helical" evidence="1">
    <location>
        <begin position="72"/>
        <end position="92"/>
    </location>
</feature>
<protein>
    <submittedName>
        <fullName evidence="2">Uncharacterized protein</fullName>
    </submittedName>
</protein>
<feature type="transmembrane region" description="Helical" evidence="1">
    <location>
        <begin position="12"/>
        <end position="35"/>
    </location>
</feature>
<proteinExistence type="predicted"/>
<dbReference type="Proteomes" id="UP000714275">
    <property type="component" value="Unassembled WGS sequence"/>
</dbReference>
<keyword evidence="3" id="KW-1185">Reference proteome</keyword>
<dbReference type="EMBL" id="JABBWD010000002">
    <property type="protein sequence ID" value="KAG1783178.1"/>
    <property type="molecule type" value="Genomic_DNA"/>
</dbReference>
<keyword evidence="1" id="KW-0812">Transmembrane</keyword>
<accession>A0A9P7A6U6</accession>
<sequence>MAISFRTARRFSMGLIGTLSLVCLALSLFLWGAGYSKSNNIGAVIVVPTGAFIGSIWTIFTKVVHKPQLVSVEATWTFALLPFEILLGLFSVNLNIANVPAAHATYLCLATLIWLNAALVFIYAATIILLALFTQVSHDQDVWSRDIDSSPSPFPLHIIVPCAFSSLTRPFSFVTRQNRPTSPVLEEHCFPGCTCSRKLPNSSSLADSRTLGPTLENATGDISRSPHPLINIRVPTAMERPKPIAITLQSR</sequence>